<dbReference type="PANTHER" id="PTHR12281">
    <property type="entry name" value="RP42 RELATED"/>
    <property type="match status" value="1"/>
</dbReference>
<sequence>MPTYTSSQRAAIAQFTSFTQTKESIAAKFLKSHDWNVERALDSIASAPNSKELKNIVSRSGHAFLPTFFTIHATVIFSRAFHLYYHITMPPKRRASRQGLPSNSGVPMATKKRAKASGHKSHRFYQSGTSSTPVSAVQQNLGKLFDQYRDNAAASPDKIGIDGAQVYLTEIGVELDEVAHLAICDLLQCPSIGEFERAAFVSGWRNLPGDKSYDTISRQSNYVSVLRQKLSTDTRYFKQVYRNAFKLAKPEGQRSVPMETAVDFWQMFFQAEKGGVQWNTTSTKWLDLWIEYYENNNKRPVNKDLWNMVGELVLKIKEPGGENLTWWTEDGAWPMAVDDFVNFVKEKRKTQEDTMDVS</sequence>
<dbReference type="Gene3D" id="1.10.238.200">
    <property type="entry name" value="Cullin, PONY binding domain"/>
    <property type="match status" value="1"/>
</dbReference>
<gene>
    <name evidence="5" type="ORF">LTR84_010444</name>
</gene>
<keyword evidence="1" id="KW-0833">Ubl conjugation pathway</keyword>
<evidence type="ECO:0000256" key="1">
    <source>
        <dbReference type="ARBA" id="ARBA00022786"/>
    </source>
</evidence>
<dbReference type="PANTHER" id="PTHR12281:SF31">
    <property type="entry name" value="DCN1-LIKE PROTEIN 3"/>
    <property type="match status" value="1"/>
</dbReference>
<dbReference type="Proteomes" id="UP001358417">
    <property type="component" value="Unassembled WGS sequence"/>
</dbReference>
<evidence type="ECO:0000313" key="6">
    <source>
        <dbReference type="Proteomes" id="UP001358417"/>
    </source>
</evidence>
<keyword evidence="6" id="KW-1185">Reference proteome</keyword>
<dbReference type="AlphaFoldDB" id="A0AAV9MWS1"/>
<dbReference type="Pfam" id="PF14555">
    <property type="entry name" value="UBA_4"/>
    <property type="match status" value="1"/>
</dbReference>
<comment type="function">
    <text evidence="2">Neddylation of cullins play an essential role in the regulation of SCF-type complexes activity.</text>
</comment>
<dbReference type="InterPro" id="IPR005176">
    <property type="entry name" value="PONY_dom"/>
</dbReference>
<reference evidence="5 6" key="1">
    <citation type="submission" date="2023-08" db="EMBL/GenBank/DDBJ databases">
        <title>Black Yeasts Isolated from many extreme environments.</title>
        <authorList>
            <person name="Coleine C."/>
            <person name="Stajich J.E."/>
            <person name="Selbmann L."/>
        </authorList>
    </citation>
    <scope>NUCLEOTIDE SEQUENCE [LARGE SCALE GENOMIC DNA]</scope>
    <source>
        <strain evidence="5 6">CCFEE 5792</strain>
    </source>
</reference>
<accession>A0AAV9MWS1</accession>
<dbReference type="GO" id="GO:0097602">
    <property type="term" value="F:cullin family protein binding"/>
    <property type="evidence" value="ECO:0007669"/>
    <property type="project" value="TreeGrafter"/>
</dbReference>
<dbReference type="GO" id="GO:0032182">
    <property type="term" value="F:ubiquitin-like protein binding"/>
    <property type="evidence" value="ECO:0007669"/>
    <property type="project" value="TreeGrafter"/>
</dbReference>
<evidence type="ECO:0000259" key="4">
    <source>
        <dbReference type="PROSITE" id="PS51229"/>
    </source>
</evidence>
<dbReference type="EMBL" id="JAVRRD010000043">
    <property type="protein sequence ID" value="KAK5044788.1"/>
    <property type="molecule type" value="Genomic_DNA"/>
</dbReference>
<dbReference type="GO" id="GO:0045116">
    <property type="term" value="P:protein neddylation"/>
    <property type="evidence" value="ECO:0007669"/>
    <property type="project" value="TreeGrafter"/>
</dbReference>
<dbReference type="RefSeq" id="XP_064700439.1">
    <property type="nucleotide sequence ID" value="XM_064853981.1"/>
</dbReference>
<evidence type="ECO:0000256" key="2">
    <source>
        <dbReference type="RuleBase" id="RU410713"/>
    </source>
</evidence>
<dbReference type="Pfam" id="PF03556">
    <property type="entry name" value="Cullin_binding"/>
    <property type="match status" value="1"/>
</dbReference>
<feature type="domain" description="DCUN1" evidence="4">
    <location>
        <begin position="136"/>
        <end position="345"/>
    </location>
</feature>
<evidence type="ECO:0000256" key="3">
    <source>
        <dbReference type="SAM" id="MobiDB-lite"/>
    </source>
</evidence>
<feature type="compositionally biased region" description="Polar residues" evidence="3">
    <location>
        <begin position="124"/>
        <end position="133"/>
    </location>
</feature>
<dbReference type="InterPro" id="IPR042460">
    <property type="entry name" value="DCN1-like_PONY"/>
</dbReference>
<dbReference type="PROSITE" id="PS51229">
    <property type="entry name" value="DCUN1"/>
    <property type="match status" value="1"/>
</dbReference>
<dbReference type="GeneID" id="89978602"/>
<dbReference type="Gene3D" id="1.10.238.10">
    <property type="entry name" value="EF-hand"/>
    <property type="match status" value="1"/>
</dbReference>
<proteinExistence type="predicted"/>
<dbReference type="SUPFAM" id="SSF46934">
    <property type="entry name" value="UBA-like"/>
    <property type="match status" value="1"/>
</dbReference>
<protein>
    <recommendedName>
        <fullName evidence="2">Defective in cullin neddylation protein</fullName>
    </recommendedName>
</protein>
<dbReference type="GO" id="GO:0000151">
    <property type="term" value="C:ubiquitin ligase complex"/>
    <property type="evidence" value="ECO:0007669"/>
    <property type="project" value="TreeGrafter"/>
</dbReference>
<evidence type="ECO:0000313" key="5">
    <source>
        <dbReference type="EMBL" id="KAK5044788.1"/>
    </source>
</evidence>
<feature type="compositionally biased region" description="Basic residues" evidence="3">
    <location>
        <begin position="110"/>
        <end position="123"/>
    </location>
</feature>
<organism evidence="5 6">
    <name type="scientific">Exophiala bonariae</name>
    <dbReference type="NCBI Taxonomy" id="1690606"/>
    <lineage>
        <taxon>Eukaryota</taxon>
        <taxon>Fungi</taxon>
        <taxon>Dikarya</taxon>
        <taxon>Ascomycota</taxon>
        <taxon>Pezizomycotina</taxon>
        <taxon>Eurotiomycetes</taxon>
        <taxon>Chaetothyriomycetidae</taxon>
        <taxon>Chaetothyriales</taxon>
        <taxon>Herpotrichiellaceae</taxon>
        <taxon>Exophiala</taxon>
    </lineage>
</organism>
<dbReference type="GO" id="GO:0031624">
    <property type="term" value="F:ubiquitin conjugating enzyme binding"/>
    <property type="evidence" value="ECO:0007669"/>
    <property type="project" value="TreeGrafter"/>
</dbReference>
<dbReference type="InterPro" id="IPR014764">
    <property type="entry name" value="DCN-prot"/>
</dbReference>
<name>A0AAV9MWS1_9EURO</name>
<dbReference type="Gene3D" id="1.10.8.10">
    <property type="entry name" value="DNA helicase RuvA subunit, C-terminal domain"/>
    <property type="match status" value="1"/>
</dbReference>
<feature type="region of interest" description="Disordered" evidence="3">
    <location>
        <begin position="93"/>
        <end position="133"/>
    </location>
</feature>
<comment type="caution">
    <text evidence="5">The sequence shown here is derived from an EMBL/GenBank/DDBJ whole genome shotgun (WGS) entry which is preliminary data.</text>
</comment>
<dbReference type="InterPro" id="IPR009060">
    <property type="entry name" value="UBA-like_sf"/>
</dbReference>